<proteinExistence type="predicted"/>
<gene>
    <name evidence="2" type="ORF">P7K49_020222</name>
</gene>
<comment type="caution">
    <text evidence="2">The sequence shown here is derived from an EMBL/GenBank/DDBJ whole genome shotgun (WGS) entry which is preliminary data.</text>
</comment>
<keyword evidence="3" id="KW-1185">Reference proteome</keyword>
<evidence type="ECO:0000313" key="2">
    <source>
        <dbReference type="EMBL" id="KAK2102555.1"/>
    </source>
</evidence>
<feature type="region of interest" description="Disordered" evidence="1">
    <location>
        <begin position="41"/>
        <end position="68"/>
    </location>
</feature>
<organism evidence="2 3">
    <name type="scientific">Saguinus oedipus</name>
    <name type="common">Cotton-top tamarin</name>
    <name type="synonym">Oedipomidas oedipus</name>
    <dbReference type="NCBI Taxonomy" id="9490"/>
    <lineage>
        <taxon>Eukaryota</taxon>
        <taxon>Metazoa</taxon>
        <taxon>Chordata</taxon>
        <taxon>Craniata</taxon>
        <taxon>Vertebrata</taxon>
        <taxon>Euteleostomi</taxon>
        <taxon>Mammalia</taxon>
        <taxon>Eutheria</taxon>
        <taxon>Euarchontoglires</taxon>
        <taxon>Primates</taxon>
        <taxon>Haplorrhini</taxon>
        <taxon>Platyrrhini</taxon>
        <taxon>Cebidae</taxon>
        <taxon>Callitrichinae</taxon>
        <taxon>Saguinus</taxon>
    </lineage>
</organism>
<dbReference type="Proteomes" id="UP001266305">
    <property type="component" value="Unassembled WGS sequence"/>
</dbReference>
<dbReference type="EMBL" id="JASSZA010000009">
    <property type="protein sequence ID" value="KAK2102555.1"/>
    <property type="molecule type" value="Genomic_DNA"/>
</dbReference>
<sequence length="102" mass="11193">MSGIIRNSGQNHHPSPQEYSDIREYGFLPEMHLWRAFTVGSGEELGGRNPESRCPDAVQEGFPPDSAPEFWPVHLGHSADKLYGALSSCPSPKTGQGKQRTS</sequence>
<feature type="region of interest" description="Disordered" evidence="1">
    <location>
        <begin position="1"/>
        <end position="20"/>
    </location>
</feature>
<accession>A0ABQ9V0J5</accession>
<evidence type="ECO:0000313" key="3">
    <source>
        <dbReference type="Proteomes" id="UP001266305"/>
    </source>
</evidence>
<feature type="compositionally biased region" description="Polar residues" evidence="1">
    <location>
        <begin position="1"/>
        <end position="18"/>
    </location>
</feature>
<reference evidence="2 3" key="1">
    <citation type="submission" date="2023-05" db="EMBL/GenBank/DDBJ databases">
        <title>B98-5 Cell Line De Novo Hybrid Assembly: An Optical Mapping Approach.</title>
        <authorList>
            <person name="Kananen K."/>
            <person name="Auerbach J.A."/>
            <person name="Kautto E."/>
            <person name="Blachly J.S."/>
        </authorList>
    </citation>
    <scope>NUCLEOTIDE SEQUENCE [LARGE SCALE GENOMIC DNA]</scope>
    <source>
        <strain evidence="2">B95-8</strain>
        <tissue evidence="2">Cell line</tissue>
    </source>
</reference>
<name>A0ABQ9V0J5_SAGOE</name>
<protein>
    <submittedName>
        <fullName evidence="2">Uncharacterized protein</fullName>
    </submittedName>
</protein>
<evidence type="ECO:0000256" key="1">
    <source>
        <dbReference type="SAM" id="MobiDB-lite"/>
    </source>
</evidence>